<dbReference type="Pfam" id="PF00905">
    <property type="entry name" value="Transpeptidase"/>
    <property type="match status" value="1"/>
</dbReference>
<comment type="caution">
    <text evidence="19">The sequence shown here is derived from an EMBL/GenBank/DDBJ whole genome shotgun (WGS) entry which is preliminary data.</text>
</comment>
<keyword evidence="11" id="KW-0573">Peptidoglycan synthesis</keyword>
<feature type="domain" description="Glycosyl transferase family 51" evidence="18">
    <location>
        <begin position="94"/>
        <end position="265"/>
    </location>
</feature>
<evidence type="ECO:0000256" key="3">
    <source>
        <dbReference type="ARBA" id="ARBA00007739"/>
    </source>
</evidence>
<comment type="catalytic activity">
    <reaction evidence="16">
        <text>[GlcNAc-(1-&gt;4)-Mur2Ac(oyl-L-Ala-gamma-D-Glu-L-Lys-D-Ala-D-Ala)](n)-di-trans,octa-cis-undecaprenyl diphosphate + beta-D-GlcNAc-(1-&gt;4)-Mur2Ac(oyl-L-Ala-gamma-D-Glu-L-Lys-D-Ala-D-Ala)-di-trans,octa-cis-undecaprenyl diphosphate = [GlcNAc-(1-&gt;4)-Mur2Ac(oyl-L-Ala-gamma-D-Glu-L-Lys-D-Ala-D-Ala)](n+1)-di-trans,octa-cis-undecaprenyl diphosphate + di-trans,octa-cis-undecaprenyl diphosphate + H(+)</text>
        <dbReference type="Rhea" id="RHEA:23708"/>
        <dbReference type="Rhea" id="RHEA-COMP:9602"/>
        <dbReference type="Rhea" id="RHEA-COMP:9603"/>
        <dbReference type="ChEBI" id="CHEBI:15378"/>
        <dbReference type="ChEBI" id="CHEBI:58405"/>
        <dbReference type="ChEBI" id="CHEBI:60033"/>
        <dbReference type="ChEBI" id="CHEBI:78435"/>
        <dbReference type="EC" id="2.4.99.28"/>
    </reaction>
</comment>
<dbReference type="GO" id="GO:0030288">
    <property type="term" value="C:outer membrane-bounded periplasmic space"/>
    <property type="evidence" value="ECO:0007669"/>
    <property type="project" value="TreeGrafter"/>
</dbReference>
<evidence type="ECO:0000256" key="11">
    <source>
        <dbReference type="ARBA" id="ARBA00022984"/>
    </source>
</evidence>
<dbReference type="InterPro" id="IPR013783">
    <property type="entry name" value="Ig-like_fold"/>
</dbReference>
<keyword evidence="4" id="KW-1003">Cell membrane</keyword>
<evidence type="ECO:0000256" key="7">
    <source>
        <dbReference type="ARBA" id="ARBA00022676"/>
    </source>
</evidence>
<reference evidence="20" key="1">
    <citation type="submission" date="2017-09" db="EMBL/GenBank/DDBJ databases">
        <title>Depth-based differentiation of microbial function through sediment-hosted aquifers and enrichment of novel symbionts in the deep terrestrial subsurface.</title>
        <authorList>
            <person name="Probst A.J."/>
            <person name="Ladd B."/>
            <person name="Jarett J.K."/>
            <person name="Geller-Mcgrath D.E."/>
            <person name="Sieber C.M.K."/>
            <person name="Emerson J.B."/>
            <person name="Anantharaman K."/>
            <person name="Thomas B.C."/>
            <person name="Malmstrom R."/>
            <person name="Stieglmeier M."/>
            <person name="Klingl A."/>
            <person name="Woyke T."/>
            <person name="Ryan C.M."/>
            <person name="Banfield J.F."/>
        </authorList>
    </citation>
    <scope>NUCLEOTIDE SEQUENCE [LARGE SCALE GENOMIC DNA]</scope>
</reference>
<dbReference type="GO" id="GO:0008360">
    <property type="term" value="P:regulation of cell shape"/>
    <property type="evidence" value="ECO:0007669"/>
    <property type="project" value="UniProtKB-KW"/>
</dbReference>
<proteinExistence type="inferred from homology"/>
<evidence type="ECO:0000256" key="16">
    <source>
        <dbReference type="ARBA" id="ARBA00049902"/>
    </source>
</evidence>
<accession>A0A2M8KJ28</accession>
<keyword evidence="7" id="KW-0328">Glycosyltransferase</keyword>
<evidence type="ECO:0000256" key="13">
    <source>
        <dbReference type="ARBA" id="ARBA00023268"/>
    </source>
</evidence>
<sequence length="878" mass="97929">MQPRRFWAKIKLRMWQRSLARKIKQQTMPKKRTKKHRLKKTASVLGLLFILGLITIALVFVWFAKDLPDPAQISERKMKESTRIYDRTGEVLLYDISGQERRFFVPLTEIPANMINATIATEDANFYHHPGIDLKGMLRGAYLSLTGHSLQSGSTITQQFVKNSILTSEKTYSRKIKEVILSLELELKYSKDQILELYLNQISYGSNFYGVQAAALGFFGKPIQKLSLAETAVLAALPRATTYYSPYGNNPDKLKARQEYILDRMAALDMISPQQTQEAKAEKLEFAKQKYAILAPHFVMYIKEYLEEKYGADYVQQAGLSVYTTLDWGLQQVAQEAVGDGAASNEKRFNAKNAALVALDPKTGQILAMVGSRDYFDLENDGNVNVVLRGRQPGSSFKPVVYATALQKGFTPQTVVFDVQTNFSDDPQNPYIPQNYNGLFSGPVSLKTALAQSLNIPAVKTLYLAGLKNVLNQAQKTGFSTLNDERRFGLSLVLGGGEVKLLEEVAAYGAFATEGLLSQPASILKIVDQDGQTVEEFKPQTERVWETQTTRQINDILSDNEARAPVFGPNSPLLLPGITTAVKTGTTDRYRDAWTVGYTPSLVAGVWVGNNNNQEMRDAPGVSAAAPLWHQFMQTAYQLKRQPMPTDKEVPENYFPLPVNDESFAPPEPITVDKPMLNGNIFSEAQVAIDLVSGKLATEFTPPELIETITYKQAHNILYYIDKDDPQGPAPQNPNGDPQYAHWEAAVAAWLQNPENCQKLGTCIFNQPIPQEKDDVHTGQQKINIKISNPPENSKINSPTLFVNIEIKNGQNIQQADFFIDDFLSASRLVTSDPVSSIAVNLDLKSLNPGSHRLKVRIYDQALNFGEATLNFDYRPAS</sequence>
<dbReference type="GO" id="GO:0009002">
    <property type="term" value="F:serine-type D-Ala-D-Ala carboxypeptidase activity"/>
    <property type="evidence" value="ECO:0007669"/>
    <property type="project" value="UniProtKB-EC"/>
</dbReference>
<evidence type="ECO:0000256" key="10">
    <source>
        <dbReference type="ARBA" id="ARBA00022960"/>
    </source>
</evidence>
<evidence type="ECO:0000256" key="4">
    <source>
        <dbReference type="ARBA" id="ARBA00022475"/>
    </source>
</evidence>
<protein>
    <submittedName>
        <fullName evidence="19">Penicillin-binding protein</fullName>
    </submittedName>
</protein>
<keyword evidence="9" id="KW-0378">Hydrolase</keyword>
<evidence type="ECO:0000259" key="17">
    <source>
        <dbReference type="Pfam" id="PF00905"/>
    </source>
</evidence>
<dbReference type="Gene3D" id="1.10.3810.10">
    <property type="entry name" value="Biosynthetic peptidoglycan transglycosylase-like"/>
    <property type="match status" value="1"/>
</dbReference>
<dbReference type="GO" id="GO:0009252">
    <property type="term" value="P:peptidoglycan biosynthetic process"/>
    <property type="evidence" value="ECO:0007669"/>
    <property type="project" value="UniProtKB-KW"/>
</dbReference>
<dbReference type="InterPro" id="IPR023346">
    <property type="entry name" value="Lysozyme-like_dom_sf"/>
</dbReference>
<dbReference type="InterPro" id="IPR050396">
    <property type="entry name" value="Glycosyltr_51/Transpeptidase"/>
</dbReference>
<comment type="subcellular location">
    <subcellularLocation>
        <location evidence="1">Cell membrane</location>
    </subcellularLocation>
</comment>
<evidence type="ECO:0000259" key="18">
    <source>
        <dbReference type="Pfam" id="PF00912"/>
    </source>
</evidence>
<dbReference type="InterPro" id="IPR012338">
    <property type="entry name" value="Beta-lactam/transpept-like"/>
</dbReference>
<dbReference type="InterPro" id="IPR001460">
    <property type="entry name" value="PCN-bd_Tpept"/>
</dbReference>
<dbReference type="SUPFAM" id="SSF53955">
    <property type="entry name" value="Lysozyme-like"/>
    <property type="match status" value="1"/>
</dbReference>
<keyword evidence="12" id="KW-0472">Membrane</keyword>
<dbReference type="Pfam" id="PF00912">
    <property type="entry name" value="Transgly"/>
    <property type="match status" value="1"/>
</dbReference>
<dbReference type="GO" id="GO:0006508">
    <property type="term" value="P:proteolysis"/>
    <property type="evidence" value="ECO:0007669"/>
    <property type="project" value="UniProtKB-KW"/>
</dbReference>
<evidence type="ECO:0000256" key="9">
    <source>
        <dbReference type="ARBA" id="ARBA00022801"/>
    </source>
</evidence>
<keyword evidence="8" id="KW-0808">Transferase</keyword>
<keyword evidence="6" id="KW-0645">Protease</keyword>
<dbReference type="InterPro" id="IPR036950">
    <property type="entry name" value="PBP_transglycosylase"/>
</dbReference>
<keyword evidence="10" id="KW-0133">Cell shape</keyword>
<gene>
    <name evidence="19" type="ORF">COU85_01135</name>
</gene>
<evidence type="ECO:0000256" key="2">
    <source>
        <dbReference type="ARBA" id="ARBA00007090"/>
    </source>
</evidence>
<dbReference type="GO" id="GO:0008658">
    <property type="term" value="F:penicillin binding"/>
    <property type="evidence" value="ECO:0007669"/>
    <property type="project" value="InterPro"/>
</dbReference>
<dbReference type="GO" id="GO:0005886">
    <property type="term" value="C:plasma membrane"/>
    <property type="evidence" value="ECO:0007669"/>
    <property type="project" value="UniProtKB-SubCell"/>
</dbReference>
<dbReference type="GO" id="GO:0071555">
    <property type="term" value="P:cell wall organization"/>
    <property type="evidence" value="ECO:0007669"/>
    <property type="project" value="UniProtKB-KW"/>
</dbReference>
<feature type="domain" description="Penicillin-binding protein transpeptidase" evidence="17">
    <location>
        <begin position="355"/>
        <end position="633"/>
    </location>
</feature>
<comment type="catalytic activity">
    <reaction evidence="15">
        <text>Preferential cleavage: (Ac)2-L-Lys-D-Ala-|-D-Ala. Also transpeptidation of peptidyl-alanyl moieties that are N-acyl substituents of D-alanine.</text>
        <dbReference type="EC" id="3.4.16.4"/>
    </reaction>
</comment>
<evidence type="ECO:0000256" key="14">
    <source>
        <dbReference type="ARBA" id="ARBA00023316"/>
    </source>
</evidence>
<comment type="similarity">
    <text evidence="3">In the N-terminal section; belongs to the glycosyltransferase 51 family.</text>
</comment>
<keyword evidence="14" id="KW-0961">Cell wall biogenesis/degradation</keyword>
<dbReference type="Proteomes" id="UP000231086">
    <property type="component" value="Unassembled WGS sequence"/>
</dbReference>
<name>A0A2M8KJ28_9BACT</name>
<dbReference type="GO" id="GO:0008955">
    <property type="term" value="F:peptidoglycan glycosyltransferase activity"/>
    <property type="evidence" value="ECO:0007669"/>
    <property type="project" value="UniProtKB-EC"/>
</dbReference>
<organism evidence="19 20">
    <name type="scientific">Candidatus Portnoybacteria bacterium CG10_big_fil_rev_8_21_14_0_10_44_7</name>
    <dbReference type="NCBI Taxonomy" id="1974816"/>
    <lineage>
        <taxon>Bacteria</taxon>
        <taxon>Candidatus Portnoyibacteriota</taxon>
    </lineage>
</organism>
<keyword evidence="5" id="KW-0121">Carboxypeptidase</keyword>
<dbReference type="PANTHER" id="PTHR32282:SF11">
    <property type="entry name" value="PENICILLIN-BINDING PROTEIN 1B"/>
    <property type="match status" value="1"/>
</dbReference>
<dbReference type="SUPFAM" id="SSF56601">
    <property type="entry name" value="beta-lactamase/transpeptidase-like"/>
    <property type="match status" value="1"/>
</dbReference>
<keyword evidence="13" id="KW-0511">Multifunctional enzyme</keyword>
<dbReference type="AlphaFoldDB" id="A0A2M8KJ28"/>
<evidence type="ECO:0000256" key="8">
    <source>
        <dbReference type="ARBA" id="ARBA00022679"/>
    </source>
</evidence>
<evidence type="ECO:0000256" key="15">
    <source>
        <dbReference type="ARBA" id="ARBA00034000"/>
    </source>
</evidence>
<evidence type="ECO:0000313" key="20">
    <source>
        <dbReference type="Proteomes" id="UP000231086"/>
    </source>
</evidence>
<comment type="similarity">
    <text evidence="2">In the C-terminal section; belongs to the transpeptidase family.</text>
</comment>
<dbReference type="FunFam" id="1.10.3810.10:FF:000001">
    <property type="entry name" value="Penicillin-binding protein 1A"/>
    <property type="match status" value="1"/>
</dbReference>
<dbReference type="Gene3D" id="2.60.40.10">
    <property type="entry name" value="Immunoglobulins"/>
    <property type="match status" value="1"/>
</dbReference>
<dbReference type="PANTHER" id="PTHR32282">
    <property type="entry name" value="BINDING PROTEIN TRANSPEPTIDASE, PUTATIVE-RELATED"/>
    <property type="match status" value="1"/>
</dbReference>
<dbReference type="Gene3D" id="3.40.710.10">
    <property type="entry name" value="DD-peptidase/beta-lactamase superfamily"/>
    <property type="match status" value="1"/>
</dbReference>
<dbReference type="InterPro" id="IPR001264">
    <property type="entry name" value="Glyco_trans_51"/>
</dbReference>
<evidence type="ECO:0000256" key="12">
    <source>
        <dbReference type="ARBA" id="ARBA00023136"/>
    </source>
</evidence>
<evidence type="ECO:0000256" key="5">
    <source>
        <dbReference type="ARBA" id="ARBA00022645"/>
    </source>
</evidence>
<evidence type="ECO:0000256" key="6">
    <source>
        <dbReference type="ARBA" id="ARBA00022670"/>
    </source>
</evidence>
<evidence type="ECO:0000313" key="19">
    <source>
        <dbReference type="EMBL" id="PJE59920.1"/>
    </source>
</evidence>
<dbReference type="EMBL" id="PFEA01000021">
    <property type="protein sequence ID" value="PJE59920.1"/>
    <property type="molecule type" value="Genomic_DNA"/>
</dbReference>
<evidence type="ECO:0000256" key="1">
    <source>
        <dbReference type="ARBA" id="ARBA00004236"/>
    </source>
</evidence>
<dbReference type="NCBIfam" id="TIGR02074">
    <property type="entry name" value="PBP_1a_fam"/>
    <property type="match status" value="1"/>
</dbReference>